<evidence type="ECO:0000256" key="12">
    <source>
        <dbReference type="NCBIfam" id="TIGR00551"/>
    </source>
</evidence>
<dbReference type="GO" id="GO:0005737">
    <property type="term" value="C:cytoplasm"/>
    <property type="evidence" value="ECO:0007669"/>
    <property type="project" value="UniProtKB-SubCell"/>
</dbReference>
<feature type="region of interest" description="Disordered" evidence="15">
    <location>
        <begin position="430"/>
        <end position="463"/>
    </location>
</feature>
<dbReference type="InterPro" id="IPR015939">
    <property type="entry name" value="Fum_Rdtase/Succ_DH_flav-like_C"/>
</dbReference>
<evidence type="ECO:0000256" key="9">
    <source>
        <dbReference type="ARBA" id="ARBA00023002"/>
    </source>
</evidence>
<comment type="catalytic activity">
    <reaction evidence="11">
        <text>L-aspartate + O2 = iminosuccinate + H2O2</text>
        <dbReference type="Rhea" id="RHEA:25876"/>
        <dbReference type="ChEBI" id="CHEBI:15379"/>
        <dbReference type="ChEBI" id="CHEBI:16240"/>
        <dbReference type="ChEBI" id="CHEBI:29991"/>
        <dbReference type="ChEBI" id="CHEBI:77875"/>
        <dbReference type="EC" id="1.4.3.16"/>
    </reaction>
    <physiologicalReaction direction="left-to-right" evidence="11">
        <dbReference type="Rhea" id="RHEA:25877"/>
    </physiologicalReaction>
</comment>
<evidence type="ECO:0000313" key="18">
    <source>
        <dbReference type="EMBL" id="GFE38125.1"/>
    </source>
</evidence>
<evidence type="ECO:0000256" key="3">
    <source>
        <dbReference type="ARBA" id="ARBA00008562"/>
    </source>
</evidence>
<dbReference type="InterPro" id="IPR027477">
    <property type="entry name" value="Succ_DH/fumarate_Rdtase_cat_sf"/>
</dbReference>
<evidence type="ECO:0000259" key="16">
    <source>
        <dbReference type="Pfam" id="PF00890"/>
    </source>
</evidence>
<dbReference type="PANTHER" id="PTHR42716:SF2">
    <property type="entry name" value="L-ASPARTATE OXIDASE, CHLOROPLASTIC"/>
    <property type="match status" value="1"/>
</dbReference>
<dbReference type="EC" id="1.4.3.16" evidence="4 12"/>
<dbReference type="Gene3D" id="3.50.50.60">
    <property type="entry name" value="FAD/NAD(P)-binding domain"/>
    <property type="match status" value="1"/>
</dbReference>
<dbReference type="Pfam" id="PF02910">
    <property type="entry name" value="Succ_DH_flav_C"/>
    <property type="match status" value="1"/>
</dbReference>
<evidence type="ECO:0000256" key="2">
    <source>
        <dbReference type="ARBA" id="ARBA00004950"/>
    </source>
</evidence>
<comment type="similarity">
    <text evidence="3 14">Belongs to the FAD-dependent oxidoreductase 2 family. NadB subfamily.</text>
</comment>
<dbReference type="AlphaFoldDB" id="A0A640UUS1"/>
<keyword evidence="8 14" id="KW-0274">FAD</keyword>
<dbReference type="Gene3D" id="1.20.58.100">
    <property type="entry name" value="Fumarate reductase/succinate dehydrogenase flavoprotein-like, C-terminal domain"/>
    <property type="match status" value="1"/>
</dbReference>
<dbReference type="GeneID" id="96283913"/>
<dbReference type="PANTHER" id="PTHR42716">
    <property type="entry name" value="L-ASPARTATE OXIDASE"/>
    <property type="match status" value="1"/>
</dbReference>
<evidence type="ECO:0000259" key="17">
    <source>
        <dbReference type="Pfam" id="PF02910"/>
    </source>
</evidence>
<evidence type="ECO:0000256" key="6">
    <source>
        <dbReference type="ARBA" id="ARBA00022630"/>
    </source>
</evidence>
<dbReference type="GO" id="GO:0034628">
    <property type="term" value="P:'de novo' NAD+ biosynthetic process from L-aspartate"/>
    <property type="evidence" value="ECO:0007669"/>
    <property type="project" value="TreeGrafter"/>
</dbReference>
<accession>A0A640UUS1</accession>
<feature type="domain" description="Fumarate reductase/succinate dehydrogenase flavoprotein-like C-terminal" evidence="17">
    <location>
        <begin position="537"/>
        <end position="590"/>
    </location>
</feature>
<dbReference type="InterPro" id="IPR005288">
    <property type="entry name" value="NadB"/>
</dbReference>
<dbReference type="OrthoDB" id="9805351at2"/>
<organism evidence="18 19">
    <name type="scientific">Streptomyces tubercidicus</name>
    <dbReference type="NCBI Taxonomy" id="47759"/>
    <lineage>
        <taxon>Bacteria</taxon>
        <taxon>Bacillati</taxon>
        <taxon>Actinomycetota</taxon>
        <taxon>Actinomycetes</taxon>
        <taxon>Kitasatosporales</taxon>
        <taxon>Streptomycetaceae</taxon>
        <taxon>Streptomyces</taxon>
    </lineage>
</organism>
<evidence type="ECO:0000256" key="8">
    <source>
        <dbReference type="ARBA" id="ARBA00022827"/>
    </source>
</evidence>
<dbReference type="GO" id="GO:0008734">
    <property type="term" value="F:L-aspartate oxidase activity"/>
    <property type="evidence" value="ECO:0007669"/>
    <property type="project" value="UniProtKB-UniRule"/>
</dbReference>
<dbReference type="RefSeq" id="WP_159744012.1">
    <property type="nucleotide sequence ID" value="NZ_BLIR01000001.1"/>
</dbReference>
<dbReference type="SUPFAM" id="SSF46977">
    <property type="entry name" value="Succinate dehydrogenase/fumarate reductase flavoprotein C-terminal domain"/>
    <property type="match status" value="1"/>
</dbReference>
<dbReference type="PRINTS" id="PR00411">
    <property type="entry name" value="PNDRDTASEI"/>
</dbReference>
<comment type="function">
    <text evidence="10">Catalyzes the oxidation of L-aspartate to iminoaspartate, the first step in the de novo biosynthesis of NAD(+).</text>
</comment>
<evidence type="ECO:0000256" key="4">
    <source>
        <dbReference type="ARBA" id="ARBA00012173"/>
    </source>
</evidence>
<dbReference type="InterPro" id="IPR003953">
    <property type="entry name" value="FAD-dep_OxRdtase_2_FAD-bd"/>
</dbReference>
<gene>
    <name evidence="18" type="primary">nadB</name>
    <name evidence="18" type="ORF">Stube_27980</name>
</gene>
<evidence type="ECO:0000256" key="1">
    <source>
        <dbReference type="ARBA" id="ARBA00001974"/>
    </source>
</evidence>
<feature type="active site" description="Proton acceptor" evidence="13">
    <location>
        <position position="310"/>
    </location>
</feature>
<dbReference type="Proteomes" id="UP000431826">
    <property type="component" value="Unassembled WGS sequence"/>
</dbReference>
<dbReference type="InterPro" id="IPR036188">
    <property type="entry name" value="FAD/NAD-bd_sf"/>
</dbReference>
<dbReference type="Gene3D" id="3.90.700.10">
    <property type="entry name" value="Succinate dehydrogenase/fumarate reductase flavoprotein, catalytic domain"/>
    <property type="match status" value="1"/>
</dbReference>
<dbReference type="PRINTS" id="PR00368">
    <property type="entry name" value="FADPNR"/>
</dbReference>
<dbReference type="SUPFAM" id="SSF51905">
    <property type="entry name" value="FAD/NAD(P)-binding domain"/>
    <property type="match status" value="1"/>
</dbReference>
<evidence type="ECO:0000256" key="11">
    <source>
        <dbReference type="ARBA" id="ARBA00048305"/>
    </source>
</evidence>
<sequence length="609" mass="62410">MTATGTGTGPGPAAGTGIRLTAPAPGWSIAADVVVVGSGVAGLTAALRCAAAGRRTVVVTKARLDDGSTRWAQGGIAAALGDGDTPEQHLADTLVAGAGLCDEAAVRTLVTEGPDAVHRLIGTGARFDTAPGSDEIALTREGGHHRRRIAHAGGDATGAEISRALVGAVRAAGLRTIENALVLDLLTDADGRTAGVTLHVMGEGQHDGVGAVHAPAVVLATGGMGQVFSATTNPAVSTGDGVALALRAGAEVSDLEFVQFHPTVLYLGAEAEGQQPLISEAVRGEGAHLVDADGTRFMVGQHELAELAPRDIVAKAIMRQAHEQGVAHMYLDGRHFGAQMWESRFPTILAACRSHGIDPVTEPIPVAPAAHYASGGVRTDLRGRTTVPGLYACGEVACTGVHGANRLASNSLLEGLVFAERIVADIAGTPAPEAAPNSTPADGPNPARATAPSAPRTALPLLAPDTRTAVQRIMTTGAGVLRSAESLARAAAELDRLHREATAAAGRPGRAEPAGATATGTATPTAPADPKAPEPGVEAWEATNLLCVARVLVAAAQRREETRGCHWREDHPDRDDASWRRHFRITLDADRALTLHTTATADFPPTVTP</sequence>
<dbReference type="NCBIfam" id="NF005867">
    <property type="entry name" value="PRK07804.1"/>
    <property type="match status" value="1"/>
</dbReference>
<comment type="caution">
    <text evidence="18">The sequence shown here is derived from an EMBL/GenBank/DDBJ whole genome shotgun (WGS) entry which is preliminary data.</text>
</comment>
<evidence type="ECO:0000256" key="13">
    <source>
        <dbReference type="PIRSR" id="PIRSR000171-1"/>
    </source>
</evidence>
<evidence type="ECO:0000256" key="15">
    <source>
        <dbReference type="SAM" id="MobiDB-lite"/>
    </source>
</evidence>
<dbReference type="PIRSF" id="PIRSF000171">
    <property type="entry name" value="SDHA_APRA_LASPO"/>
    <property type="match status" value="1"/>
</dbReference>
<evidence type="ECO:0000256" key="14">
    <source>
        <dbReference type="RuleBase" id="RU362049"/>
    </source>
</evidence>
<evidence type="ECO:0000256" key="10">
    <source>
        <dbReference type="ARBA" id="ARBA00029426"/>
    </source>
</evidence>
<feature type="region of interest" description="Disordered" evidence="15">
    <location>
        <begin position="501"/>
        <end position="535"/>
    </location>
</feature>
<keyword evidence="9 14" id="KW-0560">Oxidoreductase</keyword>
<keyword evidence="19" id="KW-1185">Reference proteome</keyword>
<proteinExistence type="inferred from homology"/>
<dbReference type="Pfam" id="PF00890">
    <property type="entry name" value="FAD_binding_2"/>
    <property type="match status" value="1"/>
</dbReference>
<dbReference type="SUPFAM" id="SSF56425">
    <property type="entry name" value="Succinate dehydrogenase/fumarate reductase flavoprotein, catalytic domain"/>
    <property type="match status" value="1"/>
</dbReference>
<dbReference type="EMBL" id="BLIR01000001">
    <property type="protein sequence ID" value="GFE38125.1"/>
    <property type="molecule type" value="Genomic_DNA"/>
</dbReference>
<dbReference type="FunFam" id="3.50.50.60:FF:000038">
    <property type="entry name" value="L-aspartate oxidase"/>
    <property type="match status" value="1"/>
</dbReference>
<comment type="pathway">
    <text evidence="2 14">Cofactor biosynthesis; NAD(+) biosynthesis; iminoaspartate from L-aspartate (oxidase route): step 1/1.</text>
</comment>
<keyword evidence="7 14" id="KW-0662">Pyridine nucleotide biosynthesis</keyword>
<evidence type="ECO:0000313" key="19">
    <source>
        <dbReference type="Proteomes" id="UP000431826"/>
    </source>
</evidence>
<keyword evidence="6 14" id="KW-0285">Flavoprotein</keyword>
<dbReference type="FunFam" id="3.90.700.10:FF:000002">
    <property type="entry name" value="L-aspartate oxidase"/>
    <property type="match status" value="1"/>
</dbReference>
<name>A0A640UUS1_9ACTN</name>
<evidence type="ECO:0000256" key="5">
    <source>
        <dbReference type="ARBA" id="ARBA00021901"/>
    </source>
</evidence>
<dbReference type="InterPro" id="IPR037099">
    <property type="entry name" value="Fum_R/Succ_DH_flav-like_C_sf"/>
</dbReference>
<comment type="subcellular location">
    <subcellularLocation>
        <location evidence="14">Cytoplasm</location>
    </subcellularLocation>
</comment>
<dbReference type="GO" id="GO:0033765">
    <property type="term" value="F:steroid dehydrogenase activity, acting on the CH-CH group of donors"/>
    <property type="evidence" value="ECO:0007669"/>
    <property type="project" value="UniProtKB-ARBA"/>
</dbReference>
<reference evidence="18 19" key="1">
    <citation type="submission" date="2019-12" db="EMBL/GenBank/DDBJ databases">
        <title>Whole genome shotgun sequence of Streptomyces tubercidicus NBRC 13090.</title>
        <authorList>
            <person name="Ichikawa N."/>
            <person name="Kimura A."/>
            <person name="Kitahashi Y."/>
            <person name="Komaki H."/>
            <person name="Tamura T."/>
        </authorList>
    </citation>
    <scope>NUCLEOTIDE SEQUENCE [LARGE SCALE GENOMIC DNA]</scope>
    <source>
        <strain evidence="18 19">NBRC 13090</strain>
    </source>
</reference>
<dbReference type="NCBIfam" id="TIGR00551">
    <property type="entry name" value="nadB"/>
    <property type="match status" value="1"/>
</dbReference>
<protein>
    <recommendedName>
        <fullName evidence="5 12">L-aspartate oxidase</fullName>
        <ecNumber evidence="4 12">1.4.3.16</ecNumber>
    </recommendedName>
</protein>
<dbReference type="UniPathway" id="UPA00253">
    <property type="reaction ID" value="UER00326"/>
</dbReference>
<evidence type="ECO:0000256" key="7">
    <source>
        <dbReference type="ARBA" id="ARBA00022642"/>
    </source>
</evidence>
<comment type="cofactor">
    <cofactor evidence="1 14">
        <name>FAD</name>
        <dbReference type="ChEBI" id="CHEBI:57692"/>
    </cofactor>
</comment>
<feature type="compositionally biased region" description="Low complexity" evidence="15">
    <location>
        <begin position="444"/>
        <end position="463"/>
    </location>
</feature>
<feature type="compositionally biased region" description="Low complexity" evidence="15">
    <location>
        <begin position="502"/>
        <end position="529"/>
    </location>
</feature>
<feature type="domain" description="FAD-dependent oxidoreductase 2 FAD-binding" evidence="16">
    <location>
        <begin position="32"/>
        <end position="412"/>
    </location>
</feature>